<name>A0A8X6X076_9ARAC</name>
<dbReference type="Proteomes" id="UP000886998">
    <property type="component" value="Unassembled WGS sequence"/>
</dbReference>
<organism evidence="1 2">
    <name type="scientific">Trichonephila inaurata madagascariensis</name>
    <dbReference type="NCBI Taxonomy" id="2747483"/>
    <lineage>
        <taxon>Eukaryota</taxon>
        <taxon>Metazoa</taxon>
        <taxon>Ecdysozoa</taxon>
        <taxon>Arthropoda</taxon>
        <taxon>Chelicerata</taxon>
        <taxon>Arachnida</taxon>
        <taxon>Araneae</taxon>
        <taxon>Araneomorphae</taxon>
        <taxon>Entelegynae</taxon>
        <taxon>Araneoidea</taxon>
        <taxon>Nephilidae</taxon>
        <taxon>Trichonephila</taxon>
        <taxon>Trichonephila inaurata</taxon>
    </lineage>
</organism>
<evidence type="ECO:0000313" key="2">
    <source>
        <dbReference type="Proteomes" id="UP000886998"/>
    </source>
</evidence>
<reference evidence="1" key="1">
    <citation type="submission" date="2020-08" db="EMBL/GenBank/DDBJ databases">
        <title>Multicomponent nature underlies the extraordinary mechanical properties of spider dragline silk.</title>
        <authorList>
            <person name="Kono N."/>
            <person name="Nakamura H."/>
            <person name="Mori M."/>
            <person name="Yoshida Y."/>
            <person name="Ohtoshi R."/>
            <person name="Malay A.D."/>
            <person name="Moran D.A.P."/>
            <person name="Tomita M."/>
            <person name="Numata K."/>
            <person name="Arakawa K."/>
        </authorList>
    </citation>
    <scope>NUCLEOTIDE SEQUENCE</scope>
</reference>
<sequence>MVEGPKQKYVCNLLIRSNSLMGQMYSSILWEITKQEIFPEKRCTRALLTKLQTSCVDPYPLDLRPSGVQISEPVFISPEHETTVQISQPEPVSIKDVETLEATISEDSAFELVLLCLELKSF</sequence>
<protein>
    <submittedName>
        <fullName evidence="1">Uncharacterized protein</fullName>
    </submittedName>
</protein>
<dbReference type="EMBL" id="BMAV01004288">
    <property type="protein sequence ID" value="GFY44563.1"/>
    <property type="molecule type" value="Genomic_DNA"/>
</dbReference>
<dbReference type="AlphaFoldDB" id="A0A8X6X076"/>
<dbReference type="OrthoDB" id="10569329at2759"/>
<gene>
    <name evidence="1" type="ORF">TNIN_306871</name>
</gene>
<comment type="caution">
    <text evidence="1">The sequence shown here is derived from an EMBL/GenBank/DDBJ whole genome shotgun (WGS) entry which is preliminary data.</text>
</comment>
<keyword evidence="2" id="KW-1185">Reference proteome</keyword>
<accession>A0A8X6X076</accession>
<proteinExistence type="predicted"/>
<evidence type="ECO:0000313" key="1">
    <source>
        <dbReference type="EMBL" id="GFY44563.1"/>
    </source>
</evidence>